<feature type="domain" description="RDD" evidence="8">
    <location>
        <begin position="166"/>
        <end position="287"/>
    </location>
</feature>
<feature type="region of interest" description="Disordered" evidence="6">
    <location>
        <begin position="1"/>
        <end position="61"/>
    </location>
</feature>
<comment type="subcellular location">
    <subcellularLocation>
        <location evidence="1">Cell membrane</location>
        <topology evidence="1">Multi-pass membrane protein</topology>
    </subcellularLocation>
</comment>
<feature type="transmembrane region" description="Helical" evidence="7">
    <location>
        <begin position="201"/>
        <end position="220"/>
    </location>
</feature>
<evidence type="ECO:0000256" key="5">
    <source>
        <dbReference type="ARBA" id="ARBA00023136"/>
    </source>
</evidence>
<keyword evidence="2" id="KW-1003">Cell membrane</keyword>
<dbReference type="PANTHER" id="PTHR36115:SF6">
    <property type="entry name" value="PROLINE-RICH ANTIGEN HOMOLOG"/>
    <property type="match status" value="1"/>
</dbReference>
<gene>
    <name evidence="9" type="ORF">DFJ64_0112</name>
</gene>
<feature type="compositionally biased region" description="Low complexity" evidence="6">
    <location>
        <begin position="22"/>
        <end position="61"/>
    </location>
</feature>
<dbReference type="RefSeq" id="WP_115848657.1">
    <property type="nucleotide sequence ID" value="NZ_QTUC01000001.1"/>
</dbReference>
<sequence length="294" mass="32107">MSTPNPPTGSDAHEQGQPTSSGQPYGPGEYGQPGAYGQQQYGQSYGQPHQQPGYGQPYGYQGYAQPGYGQQAYAQPGYGQQQGYGQQGYVQQPYGQYGYAQQPYAHQGHGQYAQGQQAYAHQPYPGYGQQPYGQYGYAQQQYGQVAPYGPYAQASPYAAPSPDMLGSWLQRVGATLIDVLVVAPPSIVANVLLVTGNGSPLLLNLLSLITLGLFIWNYCIRQGGKGQTIGKQVLGIKLVRETDGQPIGGLWCLLRAFCHVLDALPIYVGYLWPLWDKKRQTFTDKIMHTLVVRV</sequence>
<evidence type="ECO:0000256" key="4">
    <source>
        <dbReference type="ARBA" id="ARBA00022989"/>
    </source>
</evidence>
<evidence type="ECO:0000259" key="8">
    <source>
        <dbReference type="Pfam" id="PF06271"/>
    </source>
</evidence>
<organism evidence="9 10">
    <name type="scientific">Thermasporomyces composti</name>
    <dbReference type="NCBI Taxonomy" id="696763"/>
    <lineage>
        <taxon>Bacteria</taxon>
        <taxon>Bacillati</taxon>
        <taxon>Actinomycetota</taxon>
        <taxon>Actinomycetes</taxon>
        <taxon>Propionibacteriales</taxon>
        <taxon>Nocardioidaceae</taxon>
        <taxon>Thermasporomyces</taxon>
    </lineage>
</organism>
<protein>
    <submittedName>
        <fullName evidence="9">Putative RDD family membrane protein YckC</fullName>
    </submittedName>
</protein>
<dbReference type="EMBL" id="QTUC01000001">
    <property type="protein sequence ID" value="REF34747.1"/>
    <property type="molecule type" value="Genomic_DNA"/>
</dbReference>
<name>A0A3D9UZP5_THECX</name>
<comment type="caution">
    <text evidence="9">The sequence shown here is derived from an EMBL/GenBank/DDBJ whole genome shotgun (WGS) entry which is preliminary data.</text>
</comment>
<keyword evidence="10" id="KW-1185">Reference proteome</keyword>
<dbReference type="Proteomes" id="UP000256485">
    <property type="component" value="Unassembled WGS sequence"/>
</dbReference>
<dbReference type="InterPro" id="IPR051791">
    <property type="entry name" value="Pra-immunoreactive"/>
</dbReference>
<evidence type="ECO:0000256" key="6">
    <source>
        <dbReference type="SAM" id="MobiDB-lite"/>
    </source>
</evidence>
<evidence type="ECO:0000256" key="3">
    <source>
        <dbReference type="ARBA" id="ARBA00022692"/>
    </source>
</evidence>
<evidence type="ECO:0000256" key="7">
    <source>
        <dbReference type="SAM" id="Phobius"/>
    </source>
</evidence>
<dbReference type="OrthoDB" id="9793824at2"/>
<keyword evidence="3 7" id="KW-0812">Transmembrane</keyword>
<evidence type="ECO:0000313" key="10">
    <source>
        <dbReference type="Proteomes" id="UP000256485"/>
    </source>
</evidence>
<feature type="transmembrane region" description="Helical" evidence="7">
    <location>
        <begin position="172"/>
        <end position="195"/>
    </location>
</feature>
<dbReference type="Pfam" id="PF06271">
    <property type="entry name" value="RDD"/>
    <property type="match status" value="1"/>
</dbReference>
<accession>A0A3D9UZP5</accession>
<proteinExistence type="predicted"/>
<dbReference type="PANTHER" id="PTHR36115">
    <property type="entry name" value="PROLINE-RICH ANTIGEN HOMOLOG-RELATED"/>
    <property type="match status" value="1"/>
</dbReference>
<evidence type="ECO:0000313" key="9">
    <source>
        <dbReference type="EMBL" id="REF34747.1"/>
    </source>
</evidence>
<keyword evidence="4 7" id="KW-1133">Transmembrane helix</keyword>
<dbReference type="GO" id="GO:0005886">
    <property type="term" value="C:plasma membrane"/>
    <property type="evidence" value="ECO:0007669"/>
    <property type="project" value="UniProtKB-SubCell"/>
</dbReference>
<dbReference type="InterPro" id="IPR010432">
    <property type="entry name" value="RDD"/>
</dbReference>
<evidence type="ECO:0000256" key="1">
    <source>
        <dbReference type="ARBA" id="ARBA00004651"/>
    </source>
</evidence>
<evidence type="ECO:0000256" key="2">
    <source>
        <dbReference type="ARBA" id="ARBA00022475"/>
    </source>
</evidence>
<keyword evidence="5 7" id="KW-0472">Membrane</keyword>
<reference evidence="9 10" key="1">
    <citation type="submission" date="2018-08" db="EMBL/GenBank/DDBJ databases">
        <title>Sequencing the genomes of 1000 actinobacteria strains.</title>
        <authorList>
            <person name="Klenk H.-P."/>
        </authorList>
    </citation>
    <scope>NUCLEOTIDE SEQUENCE [LARGE SCALE GENOMIC DNA]</scope>
    <source>
        <strain evidence="9 10">DSM 22891</strain>
    </source>
</reference>
<dbReference type="AlphaFoldDB" id="A0A3D9UZP5"/>